<evidence type="ECO:0000313" key="3">
    <source>
        <dbReference type="Proteomes" id="UP001371456"/>
    </source>
</evidence>
<evidence type="ECO:0000256" key="1">
    <source>
        <dbReference type="SAM" id="MobiDB-lite"/>
    </source>
</evidence>
<dbReference type="EMBL" id="JBANQN010000003">
    <property type="protein sequence ID" value="KAK6794110.1"/>
    <property type="molecule type" value="Genomic_DNA"/>
</dbReference>
<sequence length="24" mass="2505">MGSYLLQSSTGTMPTSHSSISANF</sequence>
<dbReference type="AlphaFoldDB" id="A0AAN8YIR6"/>
<protein>
    <submittedName>
        <fullName evidence="2">Uncharacterized protein</fullName>
    </submittedName>
</protein>
<accession>A0AAN8YIR6</accession>
<proteinExistence type="predicted"/>
<evidence type="ECO:0000313" key="2">
    <source>
        <dbReference type="EMBL" id="KAK6794110.1"/>
    </source>
</evidence>
<feature type="region of interest" description="Disordered" evidence="1">
    <location>
        <begin position="1"/>
        <end position="24"/>
    </location>
</feature>
<organism evidence="2 3">
    <name type="scientific">Solanum bulbocastanum</name>
    <name type="common">Wild potato</name>
    <dbReference type="NCBI Taxonomy" id="147425"/>
    <lineage>
        <taxon>Eukaryota</taxon>
        <taxon>Viridiplantae</taxon>
        <taxon>Streptophyta</taxon>
        <taxon>Embryophyta</taxon>
        <taxon>Tracheophyta</taxon>
        <taxon>Spermatophyta</taxon>
        <taxon>Magnoliopsida</taxon>
        <taxon>eudicotyledons</taxon>
        <taxon>Gunneridae</taxon>
        <taxon>Pentapetalae</taxon>
        <taxon>asterids</taxon>
        <taxon>lamiids</taxon>
        <taxon>Solanales</taxon>
        <taxon>Solanaceae</taxon>
        <taxon>Solanoideae</taxon>
        <taxon>Solaneae</taxon>
        <taxon>Solanum</taxon>
    </lineage>
</organism>
<gene>
    <name evidence="2" type="ORF">RDI58_007563</name>
</gene>
<dbReference type="Proteomes" id="UP001371456">
    <property type="component" value="Unassembled WGS sequence"/>
</dbReference>
<keyword evidence="3" id="KW-1185">Reference proteome</keyword>
<reference evidence="2 3" key="1">
    <citation type="submission" date="2024-02" db="EMBL/GenBank/DDBJ databases">
        <title>de novo genome assembly of Solanum bulbocastanum strain 11H21.</title>
        <authorList>
            <person name="Hosaka A.J."/>
        </authorList>
    </citation>
    <scope>NUCLEOTIDE SEQUENCE [LARGE SCALE GENOMIC DNA]</scope>
    <source>
        <tissue evidence="2">Young leaves</tissue>
    </source>
</reference>
<name>A0AAN8YIR6_SOLBU</name>
<comment type="caution">
    <text evidence="2">The sequence shown here is derived from an EMBL/GenBank/DDBJ whole genome shotgun (WGS) entry which is preliminary data.</text>
</comment>